<dbReference type="EMBL" id="FNZX01000005">
    <property type="protein sequence ID" value="SEK40648.1"/>
    <property type="molecule type" value="Genomic_DNA"/>
</dbReference>
<dbReference type="RefSeq" id="WP_074789395.1">
    <property type="nucleotide sequence ID" value="NZ_FNZX01000005.1"/>
</dbReference>
<name>A0A1H7GRB2_9FIRM</name>
<feature type="signal peptide" evidence="2">
    <location>
        <begin position="1"/>
        <end position="26"/>
    </location>
</feature>
<evidence type="ECO:0000313" key="6">
    <source>
        <dbReference type="Proteomes" id="UP000182321"/>
    </source>
</evidence>
<evidence type="ECO:0000313" key="5">
    <source>
        <dbReference type="EMBL" id="SEK40648.1"/>
    </source>
</evidence>
<dbReference type="SMART" id="SM00635">
    <property type="entry name" value="BID_2"/>
    <property type="match status" value="1"/>
</dbReference>
<proteinExistence type="predicted"/>
<feature type="chain" id="PRO_5039333199" evidence="2">
    <location>
        <begin position="27"/>
        <end position="3439"/>
    </location>
</feature>
<sequence length="3439" mass="378762">MNNSMNILKRMMAFLLAMLLLTTMVGDDFFSLADSDLDVVTEAVEDGDIVAEPETTSVPEPEVVTEEIEEPDVTEDVIPEEPVIEEATDEPSVDDFDVDNSPNIDENEELTEEETEEELDEVEEEEPEDEECDHEWKYISNNDGTHTKRCTKCDEEETEDCQFDENWVCEKCGYEDMSLEYQEYSKTIHGVKVTVSGDMPRNSKITVYTKSLTRMSEIVNENIDEEGTFEAYEAFDINIYDRHGDKYQPKDDGNTVSVTFEGVSELADTPDEEIVAYRIEDDQSTVTEIPTDVSGEDVTFDAEHFSTYVVGTYNSVANAYDVDTSFATILTASTDKNYTIVRKVKFDLYVYSKEEFSFEANVYKGFTGTNIPSEKPIATGSYSFEPTSTGWMTVEIDLNNTANGYIAKGQQYAIVVNFTNDLVSVGYGKTKGTEAPTYIKGSGNNWTPDEHEDIFYIVNKTSDTQTDYTIEELDKTSDNYTIKSISAKKGVADTSNDIYHYAKGDTDTLSAKITDVDGNEVDRTVTWTSGNTDVVTVDSSGKLTAVGAGTTTVTATYTNSTSTPSELPITVNVIAITMEEGTYTYTGQEITPGVTVSGGSSDATVKTSYKNNVDASTSTSKAQAITKYTINGTEYEFTNEFTILPAALTVDAFANAKLEVADGEVSNITGATLSGKALTYNKDFTATTSTPTSTTSGVKYEVAITGKGNYTGSFTWEKTISGVDVKSVIKTVKLTTDGINLSNISYDGKEKQLTLDNNNWIEVQFIDYDNQVRKDIINYDTATYIITDKGGTEKSATTAGNKTLTFEMKSTSGYAGSKISVDFVIQKANMSSATIKWNHNDVADNRTFDHTGEPIEPKAGVDFDVYIGGEKVDSTVNADGTGVEYNVSYPYAHTDVGTATLRITASGNNFTSYKDDTYEIVPCYKNDIYVRITDGINYETTPGKSGPTGYSTYYDPTQKSKYFATTDSNYDATVNWPNLQVLLPGASSFVEGTDYQVAIYNDAGCTKPFTNDVSEYGTTKYIKVTGLNTYANQDPIIASFTVNKMPISDVTITPKSGITKTFNGGKIELTAATASSSANADITVKYGSTILTLGTDYDIEYKNNINAGTATYKIVGLKNYTGEAVNPSKYKFTINKASIASGNTDGVSASRSNTDTLKYDGKVKTPPVKLWISSTDYKVEIDPINNPSILSDDYTVTTDDVIFKYDNDPSPGTHYVTLTATENGNLKDSVRIPYEIGSNTSKFSIFVTDDTGKKVEATRLEGLDTQPSGTDSNYTRYYKLDSTFETYYTGSKVSCSYTVKDEAGNTLTKGTDYKAYYSTNAINAYQGDGTSYTNSPYIKITGQNNYANNIAYVYFNIQPRNIDEAKDEGIADNYPWEQNVAKTPAAPVLTFNGNTLTEGENNDYTVNYYDTYDPENSAENVGITADAGTKYAVFTAKSGGNYTGTKVVTYTVGTSLEKLKVSISSATNDNTTAEDETLVNNLIWVNQEDVSAKTYNIYWMSKADRVDSDGKSYGAAPVITLFDSTGTAIDPSKYSVTESSSKYGTDNTKKEFYNSREGDDTEYNVITYTATPKYEEGYYGEPVVITYRINPQPFTGGRVMQNADEINDLQQYTGADITVNPAYVFTYKYKLKDTPLSTFEEGHSCRLVAGTDFKPASLEIGKNVGDNKSVTVQGTGNFIGDRNIPISIVQGDVKVWAVYNGETHEITSDLQEDTTTTETNDYIVDLGGIYSYEEGKNQCPEIYVTPTALKGKENALGTADCVIAYPADQTSADGNDKLIVVDVNKNGVASSNFKTKKITIKYKIKTNDISGFYGQLEDVTYDAKTLNVAKIDTLLKSGLKLKVATSENGKELVRGTDYELKNVVTTSYPSYQTNILTVEGKGTYSGTLDIKFNIVLDIHDTAYAKVSAKQASYELDKDGNTTVNVLPIVTFRELEASGGFDKNLEELLRDMPLGIAYKECFTVSRTRDKQPGPDSTLAFTGKGVCTGTKSSVRYNDGTNDGTIVTFKASLSNYIAADFVVPNEGVYDFTGSNINVTLSGKPLDGATVATNKEALAGDYYLTIKDKNGVTQTGNLIAAGKYTVVVSATDNSSYFIADSSTSTTNPITFYIKYNLADTHVRMTFYNYQGVETTSVPYTGSEYRFADHVYIEYVVDGKVTTIYDYNANGAGHDYIKFKPESFKTVSNNKEVIAYADPTPNDYCYGEASSTFTVNGIDINDCTIYYDNNTWEADFVPEYSYTGSAKKPSIKITHATNGTLKEGTDYTVTFDDDISNAGEKTVTIKGIGAYSSAATRKYEITPVTITDDMITVAQPAYYAGRHVDVKPEVTVKTATDTLQEGVDYTLVWPADHSNSQVHGDDDPTYVIVKQGTGGNYKLADPGITKPFNIDPLDLRSVAANIVIKPKDPITEEFKSDFTDAEQDPYSYLEVYLGDVKLYSPKDDGENESTCDYTIKVYNTSGKETPLKAVGKYELRIYGANNCDDRYYIKRDFEITARSLSNIYHYYYDAEAGKFEQADWDSLYEPDKHRYVTENAFGNGLKITIEDVTTVQTTGGANANKPIISVVDTGIKDENGNPKTLEEGEDYEVTLARNKTTGSAAWTKSGSKKQNASVASTSPEITITGKGMYKDSISLPYNIGKNLNTLNLNVTYRYEGDTYTYSTADNNSEKYKDQWAHEYDGKTHQPVVVSVGNIGAKNYSVTYTDLNDNEKPRVDAGYYKVVITGQGDYCGTITQVFKINKKAIGNAKNTLFETQDPMQSDDGMLKFTVSGTNISRMTTADDVQTYLVNTGKIDAEDTANQNKFVNYYYAVYDGTTVKPTIKIEDTQLNTVIDNSKDVTITYEPDCNEASTFKYEGNVLQYKTSTINIQFKSNTEDNEGNYYAPSTPITFTIKFIIIEESLSDFDVKFVNGTDDNRVDYADGAEITPQVTVFRPSTSTDVKNELDLGTDYTLKYDDNVIPGKATVTVTGIGNYSGEKILNFYITGDLSKTSVYYEDASGNLVRSGDDQGPTQKYHGEGITEGDPKMYLVLEHPGVNPEKEKLELNKQYTCLKPGTGTKTGEVVYRGVTDKTKDYYWTGEKTVTFNIDFDVSNIGIINYEPEYQYTGYPIIPDFKLDYSESVASITSIEYKRDGKTITYTDDGDTVEEAPDFVEPGTIEATINYDVNGETGTKTVTYDITPRSLDKCKVIYTQNNRYTGQQVKPGFTVFIIEDGKVVQTLEKDKHYTVEYGANIYGDATITITGNGNELVGSKTYYATISLGKPVNLKLSASGQSITATWVHDIYTAGDELELVKVDTGEVLSVKKVKSSTQTYTFTGLENVTNYRVRIRSYQTINGDLKYSDYTEDMTTTDISSSSLDYKTSNGKVTIIWGDDFGDAVIYKVYRATNATDKGTKIAVYPTSTGAYTNSNLVPGTTYYYYVEGYSIINGKLTLVSESEHIQVTVK</sequence>
<reference evidence="6" key="1">
    <citation type="submission" date="2016-10" db="EMBL/GenBank/DDBJ databases">
        <authorList>
            <person name="Varghese N."/>
        </authorList>
    </citation>
    <scope>NUCLEOTIDE SEQUENCE [LARGE SCALE GENOMIC DNA]</scope>
    <source>
        <strain evidence="6">ACV-9</strain>
    </source>
</reference>
<evidence type="ECO:0000256" key="1">
    <source>
        <dbReference type="SAM" id="MobiDB-lite"/>
    </source>
</evidence>
<feature type="compositionally biased region" description="Acidic residues" evidence="1">
    <location>
        <begin position="105"/>
        <end position="132"/>
    </location>
</feature>
<dbReference type="InterPro" id="IPR003343">
    <property type="entry name" value="Big_2"/>
</dbReference>
<protein>
    <submittedName>
        <fullName evidence="5">Ig-like domain (Group 2)</fullName>
    </submittedName>
</protein>
<keyword evidence="2" id="KW-0732">Signal</keyword>
<organism evidence="5 6">
    <name type="scientific">Pseudobutyrivibrio ruminis</name>
    <dbReference type="NCBI Taxonomy" id="46206"/>
    <lineage>
        <taxon>Bacteria</taxon>
        <taxon>Bacillati</taxon>
        <taxon>Bacillota</taxon>
        <taxon>Clostridia</taxon>
        <taxon>Lachnospirales</taxon>
        <taxon>Lachnospiraceae</taxon>
        <taxon>Pseudobutyrivibrio</taxon>
    </lineage>
</organism>
<evidence type="ECO:0000259" key="4">
    <source>
        <dbReference type="SMART" id="SM00635"/>
    </source>
</evidence>
<feature type="compositionally biased region" description="Acidic residues" evidence="1">
    <location>
        <begin position="63"/>
        <end position="98"/>
    </location>
</feature>
<dbReference type="Proteomes" id="UP000182321">
    <property type="component" value="Unassembled WGS sequence"/>
</dbReference>
<dbReference type="SUPFAM" id="SSF49373">
    <property type="entry name" value="Invasin/intimin cell-adhesion fragments"/>
    <property type="match status" value="1"/>
</dbReference>
<dbReference type="Gene3D" id="2.60.40.10">
    <property type="entry name" value="Immunoglobulins"/>
    <property type="match status" value="2"/>
</dbReference>
<dbReference type="InterPro" id="IPR036116">
    <property type="entry name" value="FN3_sf"/>
</dbReference>
<feature type="domain" description="Fibronectin type-III" evidence="3">
    <location>
        <begin position="3255"/>
        <end position="3333"/>
    </location>
</feature>
<accession>A0A1H7GRB2</accession>
<evidence type="ECO:0000256" key="2">
    <source>
        <dbReference type="SAM" id="SignalP"/>
    </source>
</evidence>
<dbReference type="CDD" id="cd00063">
    <property type="entry name" value="FN3"/>
    <property type="match status" value="1"/>
</dbReference>
<feature type="compositionally biased region" description="Low complexity" evidence="1">
    <location>
        <begin position="52"/>
        <end position="62"/>
    </location>
</feature>
<feature type="domain" description="Fibronectin type-III" evidence="3">
    <location>
        <begin position="3344"/>
        <end position="3425"/>
    </location>
</feature>
<dbReference type="Gene3D" id="2.60.40.1080">
    <property type="match status" value="1"/>
</dbReference>
<dbReference type="InterPro" id="IPR003961">
    <property type="entry name" value="FN3_dom"/>
</dbReference>
<dbReference type="SUPFAM" id="SSF49265">
    <property type="entry name" value="Fibronectin type III"/>
    <property type="match status" value="1"/>
</dbReference>
<gene>
    <name evidence="5" type="ORF">SAMN02910377_00761</name>
</gene>
<dbReference type="SMART" id="SM00060">
    <property type="entry name" value="FN3"/>
    <property type="match status" value="2"/>
</dbReference>
<feature type="region of interest" description="Disordered" evidence="1">
    <location>
        <begin position="49"/>
        <end position="132"/>
    </location>
</feature>
<keyword evidence="6" id="KW-1185">Reference proteome</keyword>
<dbReference type="Pfam" id="PF02368">
    <property type="entry name" value="Big_2"/>
    <property type="match status" value="1"/>
</dbReference>
<evidence type="ECO:0000259" key="3">
    <source>
        <dbReference type="SMART" id="SM00060"/>
    </source>
</evidence>
<dbReference type="InterPro" id="IPR013783">
    <property type="entry name" value="Ig-like_fold"/>
</dbReference>
<feature type="domain" description="BIG2" evidence="4">
    <location>
        <begin position="492"/>
        <end position="567"/>
    </location>
</feature>
<dbReference type="InterPro" id="IPR008964">
    <property type="entry name" value="Invasin/intimin_cell_adhesion"/>
</dbReference>